<name>A0ABQ9F469_TEGGR</name>
<keyword evidence="3" id="KW-1185">Reference proteome</keyword>
<feature type="compositionally biased region" description="Polar residues" evidence="1">
    <location>
        <begin position="37"/>
        <end position="54"/>
    </location>
</feature>
<dbReference type="PANTHER" id="PTHR46270">
    <property type="entry name" value="ARMADILLO-TYPE FOLD-RELATED"/>
    <property type="match status" value="1"/>
</dbReference>
<reference evidence="2 3" key="1">
    <citation type="submission" date="2022-12" db="EMBL/GenBank/DDBJ databases">
        <title>Chromosome-level genome of Tegillarca granosa.</title>
        <authorList>
            <person name="Kim J."/>
        </authorList>
    </citation>
    <scope>NUCLEOTIDE SEQUENCE [LARGE SCALE GENOMIC DNA]</scope>
    <source>
        <strain evidence="2">Teg-2019</strain>
        <tissue evidence="2">Adductor muscle</tissue>
    </source>
</reference>
<evidence type="ECO:0000256" key="1">
    <source>
        <dbReference type="SAM" id="MobiDB-lite"/>
    </source>
</evidence>
<dbReference type="PANTHER" id="PTHR46270:SF2">
    <property type="entry name" value="TIR DOMAIN-CONTAINING PROTEIN"/>
    <property type="match status" value="1"/>
</dbReference>
<evidence type="ECO:0000313" key="3">
    <source>
        <dbReference type="Proteomes" id="UP001217089"/>
    </source>
</evidence>
<organism evidence="2 3">
    <name type="scientific">Tegillarca granosa</name>
    <name type="common">Malaysian cockle</name>
    <name type="synonym">Anadara granosa</name>
    <dbReference type="NCBI Taxonomy" id="220873"/>
    <lineage>
        <taxon>Eukaryota</taxon>
        <taxon>Metazoa</taxon>
        <taxon>Spiralia</taxon>
        <taxon>Lophotrochozoa</taxon>
        <taxon>Mollusca</taxon>
        <taxon>Bivalvia</taxon>
        <taxon>Autobranchia</taxon>
        <taxon>Pteriomorphia</taxon>
        <taxon>Arcoida</taxon>
        <taxon>Arcoidea</taxon>
        <taxon>Arcidae</taxon>
        <taxon>Tegillarca</taxon>
    </lineage>
</organism>
<dbReference type="Gene3D" id="1.25.10.10">
    <property type="entry name" value="Leucine-rich Repeat Variant"/>
    <property type="match status" value="1"/>
</dbReference>
<gene>
    <name evidence="2" type="ORF">KUTeg_010726</name>
</gene>
<protein>
    <submittedName>
        <fullName evidence="2">Uncharacterized protein</fullName>
    </submittedName>
</protein>
<dbReference type="Proteomes" id="UP001217089">
    <property type="component" value="Unassembled WGS sequence"/>
</dbReference>
<feature type="region of interest" description="Disordered" evidence="1">
    <location>
        <begin position="25"/>
        <end position="66"/>
    </location>
</feature>
<proteinExistence type="predicted"/>
<dbReference type="SUPFAM" id="SSF48371">
    <property type="entry name" value="ARM repeat"/>
    <property type="match status" value="1"/>
</dbReference>
<dbReference type="InterPro" id="IPR011989">
    <property type="entry name" value="ARM-like"/>
</dbReference>
<evidence type="ECO:0000313" key="2">
    <source>
        <dbReference type="EMBL" id="KAJ8311371.1"/>
    </source>
</evidence>
<sequence length="379" mass="43020">MMSLLKQKEVDPSKEILDNELNRLQSKRNLTDGPVSLQDSFNGSTMDADTGQSGKSKDGKSTNQMQKSFSLCSQNEAQNQNQNHAEMNGDVEWEELLNVKNLKEDVLLPKCKKIVEALQKVEEFDRGDAMRLIKSIEVGMKMLKELNSKGIFKNDSIWFPSYYALNGIWNFTDASLLLAKRIAEADGVKFFTANCSHKPYLDALQNKNVYYVVKSSMCIIHNIARTTGVHQYFKENKTTDIIDAGALPVFLNMLKSDNEEDQAMTARAIWTLAFDKDVLQSITQYEEMMPTLEKLKDSPNKDVQKNVSGALFVLKGENDVSNRKYKMCVPSMAMFDGKLLCQLKRMKTEAPEFYYQSLEKRLGMSLVEILTFTAALDKL</sequence>
<dbReference type="EMBL" id="JARBDR010000496">
    <property type="protein sequence ID" value="KAJ8311371.1"/>
    <property type="molecule type" value="Genomic_DNA"/>
</dbReference>
<dbReference type="InterPro" id="IPR016024">
    <property type="entry name" value="ARM-type_fold"/>
</dbReference>
<accession>A0ABQ9F469</accession>
<comment type="caution">
    <text evidence="2">The sequence shown here is derived from an EMBL/GenBank/DDBJ whole genome shotgun (WGS) entry which is preliminary data.</text>
</comment>